<organism evidence="2 3">
    <name type="scientific">Pectobacterium fontis</name>
    <dbReference type="NCBI Taxonomy" id="2558042"/>
    <lineage>
        <taxon>Bacteria</taxon>
        <taxon>Pseudomonadati</taxon>
        <taxon>Pseudomonadota</taxon>
        <taxon>Gammaproteobacteria</taxon>
        <taxon>Enterobacterales</taxon>
        <taxon>Pectobacteriaceae</taxon>
        <taxon>Pectobacterium</taxon>
    </lineage>
</organism>
<dbReference type="AlphaFoldDB" id="A0A7V8L3Q0"/>
<evidence type="ECO:0000313" key="3">
    <source>
        <dbReference type="Proteomes" id="UP000053038"/>
    </source>
</evidence>
<reference evidence="2 3" key="1">
    <citation type="submission" date="2014-10" db="EMBL/GenBank/DDBJ databases">
        <title>Genome sequence of Pectobacterium carotovorum M022.</title>
        <authorList>
            <person name="Chan K.-G."/>
            <person name="Tan W.-S."/>
        </authorList>
    </citation>
    <scope>NUCLEOTIDE SEQUENCE [LARGE SCALE GENOMIC DNA]</scope>
    <source>
        <strain evidence="2 3">M022</strain>
    </source>
</reference>
<evidence type="ECO:0000256" key="1">
    <source>
        <dbReference type="SAM" id="MobiDB-lite"/>
    </source>
</evidence>
<accession>A0A7V8L3Q0</accession>
<gene>
    <name evidence="2" type="ORF">OI69_18645</name>
</gene>
<name>A0A7V8L3Q0_9GAMM</name>
<proteinExistence type="predicted"/>
<protein>
    <submittedName>
        <fullName evidence="2">Uncharacterized protein</fullName>
    </submittedName>
</protein>
<feature type="region of interest" description="Disordered" evidence="1">
    <location>
        <begin position="1"/>
        <end position="46"/>
    </location>
</feature>
<evidence type="ECO:0000313" key="2">
    <source>
        <dbReference type="EMBL" id="KHN49194.1"/>
    </source>
</evidence>
<dbReference type="Proteomes" id="UP000053038">
    <property type="component" value="Unassembled WGS sequence"/>
</dbReference>
<dbReference type="EMBL" id="JSXC01000082">
    <property type="protein sequence ID" value="KHN49194.1"/>
    <property type="molecule type" value="Genomic_DNA"/>
</dbReference>
<sequence>MLTPEPAPPGKAATPLKPGKERRGRQQSEPASCAPHSAQELNPGGQPLTVVEAVRSAPITQPAPT</sequence>
<keyword evidence="3" id="KW-1185">Reference proteome</keyword>
<comment type="caution">
    <text evidence="2">The sequence shown here is derived from an EMBL/GenBank/DDBJ whole genome shotgun (WGS) entry which is preliminary data.</text>
</comment>